<evidence type="ECO:0000256" key="5">
    <source>
        <dbReference type="ARBA" id="ARBA00022729"/>
    </source>
</evidence>
<protein>
    <recommendedName>
        <fullName evidence="11">TonB-dependent receptor-like beta-barrel domain-containing protein</fullName>
    </recommendedName>
</protein>
<keyword evidence="9 10" id="KW-0998">Cell outer membrane</keyword>
<name>A0A662DDB7_UNCAE</name>
<keyword evidence="4 10" id="KW-0812">Transmembrane</keyword>
<comment type="caution">
    <text evidence="12">The sequence shown here is derived from an EMBL/GenBank/DDBJ whole genome shotgun (WGS) entry which is preliminary data.</text>
</comment>
<evidence type="ECO:0000256" key="3">
    <source>
        <dbReference type="ARBA" id="ARBA00022452"/>
    </source>
</evidence>
<evidence type="ECO:0000313" key="12">
    <source>
        <dbReference type="EMBL" id="RLE12868.1"/>
    </source>
</evidence>
<dbReference type="Gene3D" id="2.40.170.20">
    <property type="entry name" value="TonB-dependent receptor, beta-barrel domain"/>
    <property type="match status" value="1"/>
</dbReference>
<dbReference type="InterPro" id="IPR036942">
    <property type="entry name" value="Beta-barrel_TonB_sf"/>
</dbReference>
<evidence type="ECO:0000313" key="13">
    <source>
        <dbReference type="Proteomes" id="UP000267654"/>
    </source>
</evidence>
<keyword evidence="3 10" id="KW-1134">Transmembrane beta strand</keyword>
<dbReference type="Proteomes" id="UP000267654">
    <property type="component" value="Unassembled WGS sequence"/>
</dbReference>
<dbReference type="PANTHER" id="PTHR30069">
    <property type="entry name" value="TONB-DEPENDENT OUTER MEMBRANE RECEPTOR"/>
    <property type="match status" value="1"/>
</dbReference>
<accession>A0A662DDB7</accession>
<evidence type="ECO:0000256" key="1">
    <source>
        <dbReference type="ARBA" id="ARBA00004571"/>
    </source>
</evidence>
<reference evidence="12 13" key="1">
    <citation type="submission" date="2018-06" db="EMBL/GenBank/DDBJ databases">
        <title>Extensive metabolic versatility and redundancy in microbially diverse, dynamic hydrothermal sediments.</title>
        <authorList>
            <person name="Dombrowski N."/>
            <person name="Teske A."/>
            <person name="Baker B.J."/>
        </authorList>
    </citation>
    <scope>NUCLEOTIDE SEQUENCE [LARGE SCALE GENOMIC DNA]</scope>
    <source>
        <strain evidence="12">B19_G9</strain>
    </source>
</reference>
<comment type="similarity">
    <text evidence="10">Belongs to the TonB-dependent receptor family.</text>
</comment>
<keyword evidence="8" id="KW-0675">Receptor</keyword>
<dbReference type="InterPro" id="IPR039426">
    <property type="entry name" value="TonB-dep_rcpt-like"/>
</dbReference>
<dbReference type="EMBL" id="QMQB01000126">
    <property type="protein sequence ID" value="RLE12868.1"/>
    <property type="molecule type" value="Genomic_DNA"/>
</dbReference>
<evidence type="ECO:0000256" key="7">
    <source>
        <dbReference type="ARBA" id="ARBA00023136"/>
    </source>
</evidence>
<dbReference type="GO" id="GO:0009279">
    <property type="term" value="C:cell outer membrane"/>
    <property type="evidence" value="ECO:0007669"/>
    <property type="project" value="UniProtKB-SubCell"/>
</dbReference>
<dbReference type="SUPFAM" id="SSF56935">
    <property type="entry name" value="Porins"/>
    <property type="match status" value="1"/>
</dbReference>
<evidence type="ECO:0000256" key="6">
    <source>
        <dbReference type="ARBA" id="ARBA00023077"/>
    </source>
</evidence>
<dbReference type="PANTHER" id="PTHR30069:SF29">
    <property type="entry name" value="HEMOGLOBIN AND HEMOGLOBIN-HAPTOGLOBIN-BINDING PROTEIN 1-RELATED"/>
    <property type="match status" value="1"/>
</dbReference>
<dbReference type="GO" id="GO:0044718">
    <property type="term" value="P:siderophore transmembrane transport"/>
    <property type="evidence" value="ECO:0007669"/>
    <property type="project" value="TreeGrafter"/>
</dbReference>
<evidence type="ECO:0000256" key="9">
    <source>
        <dbReference type="ARBA" id="ARBA00023237"/>
    </source>
</evidence>
<evidence type="ECO:0000256" key="8">
    <source>
        <dbReference type="ARBA" id="ARBA00023170"/>
    </source>
</evidence>
<dbReference type="Pfam" id="PF00593">
    <property type="entry name" value="TonB_dep_Rec_b-barrel"/>
    <property type="match status" value="1"/>
</dbReference>
<feature type="non-terminal residue" evidence="12">
    <location>
        <position position="1"/>
    </location>
</feature>
<keyword evidence="2 10" id="KW-0813">Transport</keyword>
<keyword evidence="6" id="KW-0798">TonB box</keyword>
<proteinExistence type="inferred from homology"/>
<comment type="subcellular location">
    <subcellularLocation>
        <location evidence="1 10">Cell outer membrane</location>
        <topology evidence="1 10">Multi-pass membrane protein</topology>
    </subcellularLocation>
</comment>
<dbReference type="InterPro" id="IPR000531">
    <property type="entry name" value="Beta-barrel_TonB"/>
</dbReference>
<dbReference type="GO" id="GO:0015344">
    <property type="term" value="F:siderophore uptake transmembrane transporter activity"/>
    <property type="evidence" value="ECO:0007669"/>
    <property type="project" value="TreeGrafter"/>
</dbReference>
<keyword evidence="5" id="KW-0732">Signal</keyword>
<sequence>LGGTIWKPKPIFYRSVGESGSRDYELELKLSRPFFKSHYVTIGTEYTRNEIYEEIKQEGTDKDLTHPMDKDLDAFSIYVQDEWQVIEPLLLVLGVRADFYSDFDNQVSPKIGFLYNLTENTQLFGSFATAYNPPPYYQVFCPDWNMTAYIIRVKNPDLEPEKSMSYELGLRHKFFENLRAGVTGFWTEARDLIESVSEKRQIGQTTPAGKKCYMTYEYAENLKKARMAGVEAELEFKLGENHKFFVNYTFLDAINKETDERLERRPKHMGSFGYTFNWKPNSKFGCWANIRGRFMDERWLKEWGTNRKLWVDEFLVVDLSVGVDVLNHGQVFFKVTNLFDEDYKEFTYSRYQPGRLIWGGIKLYF</sequence>
<evidence type="ECO:0000256" key="4">
    <source>
        <dbReference type="ARBA" id="ARBA00022692"/>
    </source>
</evidence>
<feature type="domain" description="TonB-dependent receptor-like beta-barrel" evidence="11">
    <location>
        <begin position="22"/>
        <end position="338"/>
    </location>
</feature>
<evidence type="ECO:0000256" key="2">
    <source>
        <dbReference type="ARBA" id="ARBA00022448"/>
    </source>
</evidence>
<evidence type="ECO:0000256" key="10">
    <source>
        <dbReference type="PROSITE-ProRule" id="PRU01360"/>
    </source>
</evidence>
<dbReference type="AlphaFoldDB" id="A0A662DDB7"/>
<dbReference type="PROSITE" id="PS52016">
    <property type="entry name" value="TONB_DEPENDENT_REC_3"/>
    <property type="match status" value="1"/>
</dbReference>
<organism evidence="12 13">
    <name type="scientific">Aerophobetes bacterium</name>
    <dbReference type="NCBI Taxonomy" id="2030807"/>
    <lineage>
        <taxon>Bacteria</taxon>
        <taxon>Candidatus Aerophobota</taxon>
    </lineage>
</organism>
<gene>
    <name evidence="12" type="ORF">DRI96_03875</name>
</gene>
<keyword evidence="7 10" id="KW-0472">Membrane</keyword>
<evidence type="ECO:0000259" key="11">
    <source>
        <dbReference type="Pfam" id="PF00593"/>
    </source>
</evidence>